<dbReference type="STRING" id="665118.SAMN02983003_3686"/>
<dbReference type="InterPro" id="IPR036388">
    <property type="entry name" value="WH-like_DNA-bd_sf"/>
</dbReference>
<gene>
    <name evidence="6" type="ORF">SAMN02983003_3686</name>
</gene>
<evidence type="ECO:0000256" key="1">
    <source>
        <dbReference type="ARBA" id="ARBA00023015"/>
    </source>
</evidence>
<evidence type="ECO:0000313" key="7">
    <source>
        <dbReference type="Proteomes" id="UP000183447"/>
    </source>
</evidence>
<dbReference type="SMART" id="SM00346">
    <property type="entry name" value="HTH_ICLR"/>
    <property type="match status" value="1"/>
</dbReference>
<dbReference type="InterPro" id="IPR036390">
    <property type="entry name" value="WH_DNA-bd_sf"/>
</dbReference>
<dbReference type="InterPro" id="IPR050707">
    <property type="entry name" value="HTH_MetabolicPath_Reg"/>
</dbReference>
<organism evidence="6 7">
    <name type="scientific">Devosia enhydra</name>
    <dbReference type="NCBI Taxonomy" id="665118"/>
    <lineage>
        <taxon>Bacteria</taxon>
        <taxon>Pseudomonadati</taxon>
        <taxon>Pseudomonadota</taxon>
        <taxon>Alphaproteobacteria</taxon>
        <taxon>Hyphomicrobiales</taxon>
        <taxon>Devosiaceae</taxon>
        <taxon>Devosia</taxon>
    </lineage>
</organism>
<reference evidence="6 7" key="1">
    <citation type="submission" date="2016-11" db="EMBL/GenBank/DDBJ databases">
        <authorList>
            <person name="Jaros S."/>
            <person name="Januszkiewicz K."/>
            <person name="Wedrychowicz H."/>
        </authorList>
    </citation>
    <scope>NUCLEOTIDE SEQUENCE [LARGE SCALE GENOMIC DNA]</scope>
    <source>
        <strain evidence="6 7">ATCC 23634</strain>
    </source>
</reference>
<evidence type="ECO:0000259" key="5">
    <source>
        <dbReference type="PROSITE" id="PS51078"/>
    </source>
</evidence>
<dbReference type="Gene3D" id="3.30.450.40">
    <property type="match status" value="1"/>
</dbReference>
<evidence type="ECO:0000256" key="3">
    <source>
        <dbReference type="ARBA" id="ARBA00023163"/>
    </source>
</evidence>
<keyword evidence="2" id="KW-0238">DNA-binding</keyword>
<dbReference type="OrthoDB" id="8210253at2"/>
<dbReference type="AlphaFoldDB" id="A0A1K2I2E3"/>
<dbReference type="PANTHER" id="PTHR30136:SF35">
    <property type="entry name" value="HTH-TYPE TRANSCRIPTIONAL REGULATOR RV1719"/>
    <property type="match status" value="1"/>
</dbReference>
<proteinExistence type="predicted"/>
<dbReference type="InterPro" id="IPR014757">
    <property type="entry name" value="Tscrpt_reg_IclR_C"/>
</dbReference>
<evidence type="ECO:0000313" key="6">
    <source>
        <dbReference type="EMBL" id="SFZ86504.1"/>
    </source>
</evidence>
<name>A0A1K2I2E3_9HYPH</name>
<dbReference type="Pfam" id="PF01614">
    <property type="entry name" value="IclR_C"/>
    <property type="match status" value="1"/>
</dbReference>
<keyword evidence="1" id="KW-0805">Transcription regulation</keyword>
<feature type="domain" description="HTH iclR-type" evidence="4">
    <location>
        <begin position="11"/>
        <end position="73"/>
    </location>
</feature>
<dbReference type="GO" id="GO:0003700">
    <property type="term" value="F:DNA-binding transcription factor activity"/>
    <property type="evidence" value="ECO:0007669"/>
    <property type="project" value="TreeGrafter"/>
</dbReference>
<dbReference type="SUPFAM" id="SSF55781">
    <property type="entry name" value="GAF domain-like"/>
    <property type="match status" value="1"/>
</dbReference>
<feature type="domain" description="IclR-ED" evidence="5">
    <location>
        <begin position="74"/>
        <end position="256"/>
    </location>
</feature>
<dbReference type="InterPro" id="IPR005471">
    <property type="entry name" value="Tscrpt_reg_IclR_N"/>
</dbReference>
<evidence type="ECO:0000259" key="4">
    <source>
        <dbReference type="PROSITE" id="PS51077"/>
    </source>
</evidence>
<dbReference type="EMBL" id="FPKU01000003">
    <property type="protein sequence ID" value="SFZ86504.1"/>
    <property type="molecule type" value="Genomic_DNA"/>
</dbReference>
<dbReference type="Proteomes" id="UP000183447">
    <property type="component" value="Unassembled WGS sequence"/>
</dbReference>
<dbReference type="PROSITE" id="PS51078">
    <property type="entry name" value="ICLR_ED"/>
    <property type="match status" value="1"/>
</dbReference>
<dbReference type="GO" id="GO:0003677">
    <property type="term" value="F:DNA binding"/>
    <property type="evidence" value="ECO:0007669"/>
    <property type="project" value="UniProtKB-KW"/>
</dbReference>
<keyword evidence="3" id="KW-0804">Transcription</keyword>
<evidence type="ECO:0000256" key="2">
    <source>
        <dbReference type="ARBA" id="ARBA00023125"/>
    </source>
</evidence>
<dbReference type="SUPFAM" id="SSF46785">
    <property type="entry name" value="Winged helix' DNA-binding domain"/>
    <property type="match status" value="1"/>
</dbReference>
<dbReference type="Pfam" id="PF09339">
    <property type="entry name" value="HTH_IclR"/>
    <property type="match status" value="1"/>
</dbReference>
<dbReference type="PANTHER" id="PTHR30136">
    <property type="entry name" value="HELIX-TURN-HELIX TRANSCRIPTIONAL REGULATOR, ICLR FAMILY"/>
    <property type="match status" value="1"/>
</dbReference>
<accession>A0A1K2I2E3</accession>
<dbReference type="Gene3D" id="1.10.10.10">
    <property type="entry name" value="Winged helix-like DNA-binding domain superfamily/Winged helix DNA-binding domain"/>
    <property type="match status" value="1"/>
</dbReference>
<dbReference type="PROSITE" id="PS51077">
    <property type="entry name" value="HTH_ICLR"/>
    <property type="match status" value="1"/>
</dbReference>
<dbReference type="InterPro" id="IPR029016">
    <property type="entry name" value="GAF-like_dom_sf"/>
</dbReference>
<protein>
    <submittedName>
        <fullName evidence="6">Transcriptional regulator, IclR family</fullName>
    </submittedName>
</protein>
<sequence>MTSKPQGDYIVQPVMKALQVLEYVARQGHDVTLTEAVSELKLPKTTVFRYLQTLSAASFLQHDHKRDRYGVGMRFRTLAKLDKSLHRLRQIAQPEMVDLMRRFGETVNLAVLADRHVVYIEMVEPDRALRMHARIGDRHPVHCTALGKAMVAHLPDISPYLVDDLDMQAKTFKTLTDARAFRRQLDDVKRRGYAIEIGENEDGLMCIGVPILDRNGLPLAAMSLSAPERRMRPEAVATAVEALQSIALRISQAMGSSQEDAGETRVVEPA</sequence>
<dbReference type="RefSeq" id="WP_072346106.1">
    <property type="nucleotide sequence ID" value="NZ_FPKU01000003.1"/>
</dbReference>
<dbReference type="GO" id="GO:0045892">
    <property type="term" value="P:negative regulation of DNA-templated transcription"/>
    <property type="evidence" value="ECO:0007669"/>
    <property type="project" value="TreeGrafter"/>
</dbReference>
<keyword evidence="7" id="KW-1185">Reference proteome</keyword>